<dbReference type="CDD" id="cd08899">
    <property type="entry name" value="SRPBCC_CalC_Aha1-like_6"/>
    <property type="match status" value="1"/>
</dbReference>
<sequence>MNTQEQVDDYGQMTDGATLVIRRWLPGPASRVWRYLTQSDLRRQWLASGEMRLEPDAPLELVWRNDDLCHAPDRRADTTPEESRLQSRVISFQPERELKIAWNNGDVTFALEEHGDRVLLTVTHTGLDDRDTRTKVAAGWHTHLDILVAKVKGTKGPSFWVTWNRLQAEYSQSLPR</sequence>
<dbReference type="RefSeq" id="WP_142664181.1">
    <property type="nucleotide sequence ID" value="NZ_FXTK01000017.1"/>
</dbReference>
<dbReference type="Pfam" id="PF08327">
    <property type="entry name" value="AHSA1"/>
    <property type="match status" value="1"/>
</dbReference>
<name>A0A521F0B7_9RHOB</name>
<dbReference type="InterPro" id="IPR023393">
    <property type="entry name" value="START-like_dom_sf"/>
</dbReference>
<protein>
    <submittedName>
        <fullName evidence="3">Uncharacterized conserved protein YndB, AHSA1/START domain</fullName>
    </submittedName>
</protein>
<gene>
    <name evidence="3" type="ORF">SAMN06265221_11731</name>
</gene>
<dbReference type="Gene3D" id="3.30.530.20">
    <property type="match status" value="1"/>
</dbReference>
<dbReference type="EMBL" id="FXTK01000017">
    <property type="protein sequence ID" value="SMO89567.1"/>
    <property type="molecule type" value="Genomic_DNA"/>
</dbReference>
<feature type="domain" description="Activator of Hsp90 ATPase homologue 1/2-like C-terminal" evidence="2">
    <location>
        <begin position="28"/>
        <end position="149"/>
    </location>
</feature>
<dbReference type="InterPro" id="IPR013538">
    <property type="entry name" value="ASHA1/2-like_C"/>
</dbReference>
<evidence type="ECO:0000313" key="4">
    <source>
        <dbReference type="Proteomes" id="UP000319014"/>
    </source>
</evidence>
<evidence type="ECO:0000259" key="2">
    <source>
        <dbReference type="Pfam" id="PF08327"/>
    </source>
</evidence>
<keyword evidence="4" id="KW-1185">Reference proteome</keyword>
<comment type="similarity">
    <text evidence="1">Belongs to the AHA1 family.</text>
</comment>
<organism evidence="3 4">
    <name type="scientific">Paracoccus laeviglucosivorans</name>
    <dbReference type="NCBI Taxonomy" id="1197861"/>
    <lineage>
        <taxon>Bacteria</taxon>
        <taxon>Pseudomonadati</taxon>
        <taxon>Pseudomonadota</taxon>
        <taxon>Alphaproteobacteria</taxon>
        <taxon>Rhodobacterales</taxon>
        <taxon>Paracoccaceae</taxon>
        <taxon>Paracoccus</taxon>
    </lineage>
</organism>
<dbReference type="OrthoDB" id="9800600at2"/>
<reference evidence="3 4" key="1">
    <citation type="submission" date="2017-05" db="EMBL/GenBank/DDBJ databases">
        <authorList>
            <person name="Varghese N."/>
            <person name="Submissions S."/>
        </authorList>
    </citation>
    <scope>NUCLEOTIDE SEQUENCE [LARGE SCALE GENOMIC DNA]</scope>
    <source>
        <strain evidence="3 4">DSM 100094</strain>
    </source>
</reference>
<dbReference type="SUPFAM" id="SSF55961">
    <property type="entry name" value="Bet v1-like"/>
    <property type="match status" value="1"/>
</dbReference>
<proteinExistence type="inferred from homology"/>
<dbReference type="AlphaFoldDB" id="A0A521F0B7"/>
<evidence type="ECO:0000256" key="1">
    <source>
        <dbReference type="ARBA" id="ARBA00006817"/>
    </source>
</evidence>
<dbReference type="Proteomes" id="UP000319014">
    <property type="component" value="Unassembled WGS sequence"/>
</dbReference>
<evidence type="ECO:0000313" key="3">
    <source>
        <dbReference type="EMBL" id="SMO89567.1"/>
    </source>
</evidence>
<accession>A0A521F0B7</accession>